<dbReference type="FunFam" id="3.40.50.300:FF:000421">
    <property type="entry name" value="Branched-chain amino acid ABC transporter ATP-binding protein"/>
    <property type="match status" value="1"/>
</dbReference>
<dbReference type="InterPro" id="IPR032823">
    <property type="entry name" value="BCA_ABC_TP_C"/>
</dbReference>
<keyword evidence="6" id="KW-1185">Reference proteome</keyword>
<keyword evidence="2" id="KW-0547">Nucleotide-binding</keyword>
<protein>
    <submittedName>
        <fullName evidence="5">ABC transporter ATP-binding protein</fullName>
    </submittedName>
</protein>
<dbReference type="PROSITE" id="PS50893">
    <property type="entry name" value="ABC_TRANSPORTER_2"/>
    <property type="match status" value="1"/>
</dbReference>
<dbReference type="CDD" id="cd03219">
    <property type="entry name" value="ABC_Mj1267_LivG_branched"/>
    <property type="match status" value="1"/>
</dbReference>
<dbReference type="PROSITE" id="PS00211">
    <property type="entry name" value="ABC_TRANSPORTER_1"/>
    <property type="match status" value="1"/>
</dbReference>
<dbReference type="PANTHER" id="PTHR45772">
    <property type="entry name" value="CONSERVED COMPONENT OF ABC TRANSPORTER FOR NATURAL AMINO ACIDS-RELATED"/>
    <property type="match status" value="1"/>
</dbReference>
<dbReference type="PANTHER" id="PTHR45772:SF1">
    <property type="entry name" value="ABC TRANSPORTER ATP-BINDING PROTEIN"/>
    <property type="match status" value="1"/>
</dbReference>
<evidence type="ECO:0000256" key="3">
    <source>
        <dbReference type="ARBA" id="ARBA00022840"/>
    </source>
</evidence>
<proteinExistence type="predicted"/>
<evidence type="ECO:0000313" key="5">
    <source>
        <dbReference type="EMBL" id="TFD52275.1"/>
    </source>
</evidence>
<name>A0A4R9A4V5_9MICO</name>
<dbReference type="SUPFAM" id="SSF52540">
    <property type="entry name" value="P-loop containing nucleoside triphosphate hydrolases"/>
    <property type="match status" value="1"/>
</dbReference>
<dbReference type="AlphaFoldDB" id="A0A4R9A4V5"/>
<dbReference type="GO" id="GO:0005886">
    <property type="term" value="C:plasma membrane"/>
    <property type="evidence" value="ECO:0007669"/>
    <property type="project" value="TreeGrafter"/>
</dbReference>
<dbReference type="Pfam" id="PF12399">
    <property type="entry name" value="BCA_ABC_TP_C"/>
    <property type="match status" value="1"/>
</dbReference>
<sequence length="276" mass="29461">MSRRLVLEDVSLRFGGIKALDSLSFAVEPGSIHAVIGPNGAGKSSCFNVISGLYRANSGKVTFGDIDLTHLAPHKIAAAGLGRAFQNIALAPHESVMDNLMVGRFRLTRSGMISTGLALPWARREEALHRARVVEIAHFVGLGEVLDTETGTLSYGWRKKVELARALATEPELLMLDEPVAGMPSAEKMEIASLIRSIRDALGISVVLVEHDMPMVMSIADRVTVLDFGKQIADGTPDEIQANPAVIAAYLGSTHASDASVAEEPDALRELEGTPS</sequence>
<dbReference type="OrthoDB" id="9805514at2"/>
<dbReference type="GO" id="GO:0005524">
    <property type="term" value="F:ATP binding"/>
    <property type="evidence" value="ECO:0007669"/>
    <property type="project" value="UniProtKB-KW"/>
</dbReference>
<evidence type="ECO:0000259" key="4">
    <source>
        <dbReference type="PROSITE" id="PS50893"/>
    </source>
</evidence>
<dbReference type="GO" id="GO:0016887">
    <property type="term" value="F:ATP hydrolysis activity"/>
    <property type="evidence" value="ECO:0007669"/>
    <property type="project" value="InterPro"/>
</dbReference>
<feature type="domain" description="ABC transporter" evidence="4">
    <location>
        <begin position="5"/>
        <end position="253"/>
    </location>
</feature>
<dbReference type="Gene3D" id="3.40.50.300">
    <property type="entry name" value="P-loop containing nucleotide triphosphate hydrolases"/>
    <property type="match status" value="1"/>
</dbReference>
<dbReference type="InterPro" id="IPR051120">
    <property type="entry name" value="ABC_AA/LPS_Transport"/>
</dbReference>
<evidence type="ECO:0000313" key="6">
    <source>
        <dbReference type="Proteomes" id="UP000297447"/>
    </source>
</evidence>
<dbReference type="InterPro" id="IPR017871">
    <property type="entry name" value="ABC_transporter-like_CS"/>
</dbReference>
<dbReference type="Pfam" id="PF00005">
    <property type="entry name" value="ABC_tran"/>
    <property type="match status" value="1"/>
</dbReference>
<comment type="caution">
    <text evidence="5">The sequence shown here is derived from an EMBL/GenBank/DDBJ whole genome shotgun (WGS) entry which is preliminary data.</text>
</comment>
<organism evidence="5 6">
    <name type="scientific">Cryobacterium frigoriphilum</name>
    <dbReference type="NCBI Taxonomy" id="1259150"/>
    <lineage>
        <taxon>Bacteria</taxon>
        <taxon>Bacillati</taxon>
        <taxon>Actinomycetota</taxon>
        <taxon>Actinomycetes</taxon>
        <taxon>Micrococcales</taxon>
        <taxon>Microbacteriaceae</taxon>
        <taxon>Cryobacterium</taxon>
    </lineage>
</organism>
<reference evidence="5 6" key="1">
    <citation type="submission" date="2019-03" db="EMBL/GenBank/DDBJ databases">
        <title>Genomics of glacier-inhabiting Cryobacterium strains.</title>
        <authorList>
            <person name="Liu Q."/>
            <person name="Xin Y.-H."/>
        </authorList>
    </citation>
    <scope>NUCLEOTIDE SEQUENCE [LARGE SCALE GENOMIC DNA]</scope>
    <source>
        <strain evidence="5 6">Hh14</strain>
    </source>
</reference>
<keyword evidence="1" id="KW-0813">Transport</keyword>
<dbReference type="RefSeq" id="WP_134518786.1">
    <property type="nucleotide sequence ID" value="NZ_SOHE01000029.1"/>
</dbReference>
<dbReference type="EMBL" id="SOHE01000029">
    <property type="protein sequence ID" value="TFD52275.1"/>
    <property type="molecule type" value="Genomic_DNA"/>
</dbReference>
<dbReference type="InterPro" id="IPR003439">
    <property type="entry name" value="ABC_transporter-like_ATP-bd"/>
</dbReference>
<dbReference type="InterPro" id="IPR027417">
    <property type="entry name" value="P-loop_NTPase"/>
</dbReference>
<keyword evidence="3 5" id="KW-0067">ATP-binding</keyword>
<evidence type="ECO:0000256" key="2">
    <source>
        <dbReference type="ARBA" id="ARBA00022741"/>
    </source>
</evidence>
<accession>A0A4R9A4V5</accession>
<evidence type="ECO:0000256" key="1">
    <source>
        <dbReference type="ARBA" id="ARBA00022448"/>
    </source>
</evidence>
<gene>
    <name evidence="5" type="ORF">E3T55_06635</name>
</gene>
<dbReference type="Proteomes" id="UP000297447">
    <property type="component" value="Unassembled WGS sequence"/>
</dbReference>